<reference evidence="2 3" key="1">
    <citation type="submission" date="2024-12" db="EMBL/GenBank/DDBJ databases">
        <authorList>
            <person name="Hu S."/>
        </authorList>
    </citation>
    <scope>NUCLEOTIDE SEQUENCE [LARGE SCALE GENOMIC DNA]</scope>
    <source>
        <strain evidence="2 3">P-25</strain>
    </source>
</reference>
<dbReference type="EMBL" id="SRMP02000002">
    <property type="protein sequence ID" value="MFN0290378.1"/>
    <property type="molecule type" value="Genomic_DNA"/>
</dbReference>
<sequence length="319" mass="34334">MKTYQLNILAVCVMALSIISCKKNNGGREALEEGRVTFDLPATTDVVTTSLNIKEVTLISTEMKATLQGSTSSDVHYVTFAPDTTKIVDYRLKYGNSALLLPTKSYLFYKPIVAIPAGSNVSEAAVLNLSFQTTLRPLSTYVLPLTITSVDGKPQDPVKRRVVYYVFNTGEALYVDHTGYAPTATASSTAGSNAASRAIDANTGGTYWASATTAALPQWLNIDYGRNVTFSGLDYFFPTAVTPAVGGYTTSAKIETSTDNTNWTDRGTYAIDVNNAAKKQTLNLPAPATGRYVRFTILAATPYSNTFSIGFVAGILLRN</sequence>
<name>A0ABW9JD85_9SPHI</name>
<comment type="caution">
    <text evidence="2">The sequence shown here is derived from an EMBL/GenBank/DDBJ whole genome shotgun (WGS) entry which is preliminary data.</text>
</comment>
<protein>
    <submittedName>
        <fullName evidence="2">Discoidin domain-containing protein</fullName>
    </submittedName>
</protein>
<dbReference type="InterPro" id="IPR013728">
    <property type="entry name" value="BT_3987-like_N"/>
</dbReference>
<organism evidence="2 3">
    <name type="scientific">Pedobacter helvus</name>
    <dbReference type="NCBI Taxonomy" id="2563444"/>
    <lineage>
        <taxon>Bacteria</taxon>
        <taxon>Pseudomonadati</taxon>
        <taxon>Bacteroidota</taxon>
        <taxon>Sphingobacteriia</taxon>
        <taxon>Sphingobacteriales</taxon>
        <taxon>Sphingobacteriaceae</taxon>
        <taxon>Pedobacter</taxon>
    </lineage>
</organism>
<feature type="domain" description="F5/8 type C" evidence="1">
    <location>
        <begin position="162"/>
        <end position="314"/>
    </location>
</feature>
<dbReference type="PROSITE" id="PS50022">
    <property type="entry name" value="FA58C_3"/>
    <property type="match status" value="1"/>
</dbReference>
<evidence type="ECO:0000259" key="1">
    <source>
        <dbReference type="PROSITE" id="PS50022"/>
    </source>
</evidence>
<dbReference type="Pfam" id="PF00754">
    <property type="entry name" value="F5_F8_type_C"/>
    <property type="match status" value="1"/>
</dbReference>
<evidence type="ECO:0000313" key="3">
    <source>
        <dbReference type="Proteomes" id="UP001517367"/>
    </source>
</evidence>
<dbReference type="InterPro" id="IPR000421">
    <property type="entry name" value="FA58C"/>
</dbReference>
<dbReference type="RefSeq" id="WP_138729608.1">
    <property type="nucleotide sequence ID" value="NZ_SRMP02000002.1"/>
</dbReference>
<dbReference type="InterPro" id="IPR008979">
    <property type="entry name" value="Galactose-bd-like_sf"/>
</dbReference>
<dbReference type="Pfam" id="PF08522">
    <property type="entry name" value="BT_3987-like_N"/>
    <property type="match status" value="1"/>
</dbReference>
<evidence type="ECO:0000313" key="2">
    <source>
        <dbReference type="EMBL" id="MFN0290378.1"/>
    </source>
</evidence>
<dbReference type="Gene3D" id="2.60.40.1740">
    <property type="entry name" value="hypothetical protein (bacova_03559)"/>
    <property type="match status" value="1"/>
</dbReference>
<accession>A0ABW9JD85</accession>
<proteinExistence type="predicted"/>
<dbReference type="Proteomes" id="UP001517367">
    <property type="component" value="Unassembled WGS sequence"/>
</dbReference>
<gene>
    <name evidence="2" type="ORF">E5L68_003195</name>
</gene>
<dbReference type="SUPFAM" id="SSF49785">
    <property type="entry name" value="Galactose-binding domain-like"/>
    <property type="match status" value="1"/>
</dbReference>
<keyword evidence="3" id="KW-1185">Reference proteome</keyword>
<dbReference type="PROSITE" id="PS51257">
    <property type="entry name" value="PROKAR_LIPOPROTEIN"/>
    <property type="match status" value="1"/>
</dbReference>
<dbReference type="Gene3D" id="2.60.120.260">
    <property type="entry name" value="Galactose-binding domain-like"/>
    <property type="match status" value="1"/>
</dbReference>